<comment type="caution">
    <text evidence="3">The sequence shown here is derived from an EMBL/GenBank/DDBJ whole genome shotgun (WGS) entry which is preliminary data.</text>
</comment>
<dbReference type="InterPro" id="IPR017850">
    <property type="entry name" value="Alkaline_phosphatase_core_sf"/>
</dbReference>
<dbReference type="Gene3D" id="3.40.720.10">
    <property type="entry name" value="Alkaline Phosphatase, subunit A"/>
    <property type="match status" value="2"/>
</dbReference>
<feature type="chain" id="PRO_5002893394" evidence="1">
    <location>
        <begin position="29"/>
        <end position="834"/>
    </location>
</feature>
<dbReference type="Gene3D" id="2.130.10.10">
    <property type="entry name" value="YVTN repeat-like/Quinoprotein amine dehydrogenase"/>
    <property type="match status" value="2"/>
</dbReference>
<dbReference type="STRING" id="320771.Cflav_PD0735"/>
<dbReference type="EMBL" id="ABOX02000061">
    <property type="protein sequence ID" value="EEF57630.1"/>
    <property type="molecule type" value="Genomic_DNA"/>
</dbReference>
<dbReference type="SUPFAM" id="SSF51004">
    <property type="entry name" value="C-terminal (heme d1) domain of cytochrome cd1-nitrite reductase"/>
    <property type="match status" value="1"/>
</dbReference>
<dbReference type="InterPro" id="IPR051200">
    <property type="entry name" value="Host-pathogen_enzymatic-act"/>
</dbReference>
<reference evidence="3 4" key="1">
    <citation type="journal article" date="2011" name="J. Bacteriol.">
        <title>Genome sequence of 'Pedosphaera parvula' Ellin514, an aerobic Verrucomicrobial isolate from pasture soil.</title>
        <authorList>
            <person name="Kant R."/>
            <person name="van Passel M.W."/>
            <person name="Sangwan P."/>
            <person name="Palva A."/>
            <person name="Lucas S."/>
            <person name="Copeland A."/>
            <person name="Lapidus A."/>
            <person name="Glavina Del Rio T."/>
            <person name="Dalin E."/>
            <person name="Tice H."/>
            <person name="Bruce D."/>
            <person name="Goodwin L."/>
            <person name="Pitluck S."/>
            <person name="Chertkov O."/>
            <person name="Larimer F.W."/>
            <person name="Land M.L."/>
            <person name="Hauser L."/>
            <person name="Brettin T.S."/>
            <person name="Detter J.C."/>
            <person name="Han S."/>
            <person name="de Vos W.M."/>
            <person name="Janssen P.H."/>
            <person name="Smidt H."/>
        </authorList>
    </citation>
    <scope>NUCLEOTIDE SEQUENCE [LARGE SCALE GENOMIC DNA]</scope>
    <source>
        <strain evidence="3 4">Ellin514</strain>
    </source>
</reference>
<dbReference type="Proteomes" id="UP000003688">
    <property type="component" value="Unassembled WGS sequence"/>
</dbReference>
<sequence precursor="true">MKKIALITRMLSGLSIATIIVNAAPATAADLPSRQAGEEVNSAAVRQRAGLSPGTNLLFNGWGVTPAGKQVSISDLALKMVVSPDRKRVVATHGGFNNEGVTILDLATQVQTQFLPLQEAWNGLAFSGDGKRFYVSGGSSGFIYVFTYAKGVAALERSIKPDKPSGFIAGLAVDSKAGKIYACDEANHQVLVLDPKMLAIQARIPVGLHPHTCVIGADKQTLYVSNWGSRSVSVVDMQQGKRLRDIEVGLRPNDMALAPDGRLFVACSGDNTVQVIQTRAVEAPVAAASSKRRISERTREIISTSLYPESPEGSTPDALAISPDGRTLFIANADNNNVMVVNISNESLSDERPTQGESVSVVDGFIPAGWYPSALAVSPDNGTLIVANGKGGGSRANFPKQLTVEGKRGKRPFDYIGDTLQGSVSFVPRPDAAQMAAYTAQVRRNSPYTPEQFQRTPIHSESAIPETVGAPCPIKHVLYIIKENRTYDQVLGDFKDAQGKPAGNGEPRITMYGENVTPNHHQIAREYVLLDNLYCNSEVSVDGHSWCDAAMATDYNERSWMHSYSRHGILPGNDEMAVPSAGYLWDLCKRQGVSFKNYGEGAFRVPSANRGRWRGARDTDRVKFWIEDLHEAEKTGVLPQFTIMSLGEDHTRGTKPGEFTPDASVGANDTALGQIVEAASHSRFWNEMAIFVIEDDAQNGPDHVDAHRTVGLVVSPYCKRGVVDSTLYTTASMVRTMELILGLPPLTQYDAAATPMFNSFQKTPQSVPYTCRAPLVDLFAKNTKNSPGAKASARMNFREYDLAPEDELNRVLWLYAKGEGEPYPTPIHGAILAR</sequence>
<feature type="signal peptide" evidence="1">
    <location>
        <begin position="1"/>
        <end position="28"/>
    </location>
</feature>
<dbReference type="Pfam" id="PF08450">
    <property type="entry name" value="SGL"/>
    <property type="match status" value="1"/>
</dbReference>
<accession>B9XR87</accession>
<gene>
    <name evidence="3" type="ORF">Cflav_PD0735</name>
</gene>
<name>B9XR87_PEDPL</name>
<evidence type="ECO:0000256" key="1">
    <source>
        <dbReference type="SAM" id="SignalP"/>
    </source>
</evidence>
<dbReference type="InterPro" id="IPR013658">
    <property type="entry name" value="SGL"/>
</dbReference>
<dbReference type="SMART" id="SM00320">
    <property type="entry name" value="WD40"/>
    <property type="match status" value="2"/>
</dbReference>
<dbReference type="RefSeq" id="WP_007418322.1">
    <property type="nucleotide sequence ID" value="NZ_ABOX02000061.1"/>
</dbReference>
<evidence type="ECO:0000259" key="2">
    <source>
        <dbReference type="Pfam" id="PF08450"/>
    </source>
</evidence>
<keyword evidence="1" id="KW-0732">Signal</keyword>
<dbReference type="InterPro" id="IPR001680">
    <property type="entry name" value="WD40_rpt"/>
</dbReference>
<dbReference type="PANTHER" id="PTHR47197">
    <property type="entry name" value="PROTEIN NIRF"/>
    <property type="match status" value="1"/>
</dbReference>
<evidence type="ECO:0000313" key="4">
    <source>
        <dbReference type="Proteomes" id="UP000003688"/>
    </source>
</evidence>
<dbReference type="AlphaFoldDB" id="B9XR87"/>
<organism evidence="3 4">
    <name type="scientific">Pedosphaera parvula (strain Ellin514)</name>
    <dbReference type="NCBI Taxonomy" id="320771"/>
    <lineage>
        <taxon>Bacteria</taxon>
        <taxon>Pseudomonadati</taxon>
        <taxon>Verrucomicrobiota</taxon>
        <taxon>Pedosphaerae</taxon>
        <taxon>Pedosphaerales</taxon>
        <taxon>Pedosphaeraceae</taxon>
        <taxon>Pedosphaera</taxon>
    </lineage>
</organism>
<evidence type="ECO:0000313" key="3">
    <source>
        <dbReference type="EMBL" id="EEF57630.1"/>
    </source>
</evidence>
<dbReference type="InterPro" id="IPR015943">
    <property type="entry name" value="WD40/YVTN_repeat-like_dom_sf"/>
</dbReference>
<protein>
    <submittedName>
        <fullName evidence="3">Phosphoesterase</fullName>
    </submittedName>
</protein>
<keyword evidence="4" id="KW-1185">Reference proteome</keyword>
<dbReference type="InterPro" id="IPR011048">
    <property type="entry name" value="Haem_d1_sf"/>
</dbReference>
<proteinExistence type="predicted"/>
<dbReference type="PANTHER" id="PTHR47197:SF3">
    <property type="entry name" value="DIHYDRO-HEME D1 DEHYDROGENASE"/>
    <property type="match status" value="1"/>
</dbReference>
<dbReference type="Pfam" id="PF00400">
    <property type="entry name" value="WD40"/>
    <property type="match status" value="1"/>
</dbReference>
<feature type="domain" description="SMP-30/Gluconolactonase/LRE-like region" evidence="2">
    <location>
        <begin position="103"/>
        <end position="225"/>
    </location>
</feature>
<dbReference type="SUPFAM" id="SSF53649">
    <property type="entry name" value="Alkaline phosphatase-like"/>
    <property type="match status" value="1"/>
</dbReference>